<dbReference type="EMBL" id="JABCKI010006023">
    <property type="protein sequence ID" value="KAG5635791.1"/>
    <property type="molecule type" value="Genomic_DNA"/>
</dbReference>
<sequence length="96" mass="11029">SILQQHLKQFFEHAEDHIDWLIQQEDLLFSLNSHYLADYKSKFLSHFRSAREAYQQPDAITAIKEYDSACIITSTGTNAFGKNSKDMSYQPTGVAK</sequence>
<name>A0A9P7K5G3_9AGAR</name>
<dbReference type="Gene3D" id="1.20.120.1240">
    <property type="entry name" value="Dynamin, middle domain"/>
    <property type="match status" value="1"/>
</dbReference>
<dbReference type="OrthoDB" id="5061070at2759"/>
<reference evidence="1" key="2">
    <citation type="submission" date="2021-10" db="EMBL/GenBank/DDBJ databases">
        <title>Phylogenomics reveals ancestral predisposition of the termite-cultivated fungus Termitomyces towards a domesticated lifestyle.</title>
        <authorList>
            <person name="Auxier B."/>
            <person name="Grum-Grzhimaylo A."/>
            <person name="Cardenas M.E."/>
            <person name="Lodge J.D."/>
            <person name="Laessoe T."/>
            <person name="Pedersen O."/>
            <person name="Smith M.E."/>
            <person name="Kuyper T.W."/>
            <person name="Franco-Molano E.A."/>
            <person name="Baroni T.J."/>
            <person name="Aanen D.K."/>
        </authorList>
    </citation>
    <scope>NUCLEOTIDE SEQUENCE</scope>
    <source>
        <strain evidence="1">D49</strain>
    </source>
</reference>
<evidence type="ECO:0000313" key="2">
    <source>
        <dbReference type="Proteomes" id="UP000717328"/>
    </source>
</evidence>
<dbReference type="AlphaFoldDB" id="A0A9P7K5G3"/>
<keyword evidence="2" id="KW-1185">Reference proteome</keyword>
<feature type="non-terminal residue" evidence="1">
    <location>
        <position position="1"/>
    </location>
</feature>
<proteinExistence type="predicted"/>
<reference evidence="1" key="1">
    <citation type="submission" date="2021-02" db="EMBL/GenBank/DDBJ databases">
        <authorList>
            <person name="Nieuwenhuis M."/>
            <person name="Van De Peppel L.J.J."/>
        </authorList>
    </citation>
    <scope>NUCLEOTIDE SEQUENCE</scope>
    <source>
        <strain evidence="1">D49</strain>
    </source>
</reference>
<protein>
    <submittedName>
        <fullName evidence="1">Uncharacterized protein</fullName>
    </submittedName>
</protein>
<evidence type="ECO:0000313" key="1">
    <source>
        <dbReference type="EMBL" id="KAG5635791.1"/>
    </source>
</evidence>
<organism evidence="1 2">
    <name type="scientific">Sphagnurus paluster</name>
    <dbReference type="NCBI Taxonomy" id="117069"/>
    <lineage>
        <taxon>Eukaryota</taxon>
        <taxon>Fungi</taxon>
        <taxon>Dikarya</taxon>
        <taxon>Basidiomycota</taxon>
        <taxon>Agaricomycotina</taxon>
        <taxon>Agaricomycetes</taxon>
        <taxon>Agaricomycetidae</taxon>
        <taxon>Agaricales</taxon>
        <taxon>Tricholomatineae</taxon>
        <taxon>Lyophyllaceae</taxon>
        <taxon>Sphagnurus</taxon>
    </lineage>
</organism>
<accession>A0A9P7K5G3</accession>
<gene>
    <name evidence="1" type="ORF">H0H81_010095</name>
</gene>
<dbReference type="Proteomes" id="UP000717328">
    <property type="component" value="Unassembled WGS sequence"/>
</dbReference>
<comment type="caution">
    <text evidence="1">The sequence shown here is derived from an EMBL/GenBank/DDBJ whole genome shotgun (WGS) entry which is preliminary data.</text>
</comment>